<dbReference type="AlphaFoldDB" id="A0A212F530"/>
<dbReference type="KEGG" id="dpl:KGM_213869"/>
<name>A0A212F530_DANPL</name>
<evidence type="ECO:0000313" key="2">
    <source>
        <dbReference type="Proteomes" id="UP000007151"/>
    </source>
</evidence>
<reference evidence="1 2" key="1">
    <citation type="journal article" date="2011" name="Cell">
        <title>The monarch butterfly genome yields insights into long-distance migration.</title>
        <authorList>
            <person name="Zhan S."/>
            <person name="Merlin C."/>
            <person name="Boore J.L."/>
            <person name="Reppert S.M."/>
        </authorList>
    </citation>
    <scope>NUCLEOTIDE SEQUENCE [LARGE SCALE GENOMIC DNA]</scope>
    <source>
        <strain evidence="1">F-2</strain>
    </source>
</reference>
<dbReference type="Proteomes" id="UP000007151">
    <property type="component" value="Unassembled WGS sequence"/>
</dbReference>
<organism evidence="1 2">
    <name type="scientific">Danaus plexippus plexippus</name>
    <dbReference type="NCBI Taxonomy" id="278856"/>
    <lineage>
        <taxon>Eukaryota</taxon>
        <taxon>Metazoa</taxon>
        <taxon>Ecdysozoa</taxon>
        <taxon>Arthropoda</taxon>
        <taxon>Hexapoda</taxon>
        <taxon>Insecta</taxon>
        <taxon>Pterygota</taxon>
        <taxon>Neoptera</taxon>
        <taxon>Endopterygota</taxon>
        <taxon>Lepidoptera</taxon>
        <taxon>Glossata</taxon>
        <taxon>Ditrysia</taxon>
        <taxon>Papilionoidea</taxon>
        <taxon>Nymphalidae</taxon>
        <taxon>Danainae</taxon>
        <taxon>Danaini</taxon>
        <taxon>Danaina</taxon>
        <taxon>Danaus</taxon>
        <taxon>Danaus</taxon>
    </lineage>
</organism>
<keyword evidence="2" id="KW-1185">Reference proteome</keyword>
<proteinExistence type="predicted"/>
<sequence>MNIFKIYFWESNMLNIAFLLLTIRALESKVVSKLSRSLNNPYHPEDDLITADIDSDNQKYDSESDISAVKIMQTNSRLKINGKYFETDKIKQ</sequence>
<evidence type="ECO:0000313" key="1">
    <source>
        <dbReference type="EMBL" id="OWR48833.1"/>
    </source>
</evidence>
<dbReference type="InParanoid" id="A0A212F530"/>
<accession>A0A212F530</accession>
<protein>
    <submittedName>
        <fullName evidence="1">Uncharacterized protein</fullName>
    </submittedName>
</protein>
<gene>
    <name evidence="1" type="ORF">KGM_213869</name>
</gene>
<dbReference type="EMBL" id="AGBW02010274">
    <property type="protein sequence ID" value="OWR48833.1"/>
    <property type="molecule type" value="Genomic_DNA"/>
</dbReference>
<comment type="caution">
    <text evidence="1">The sequence shown here is derived from an EMBL/GenBank/DDBJ whole genome shotgun (WGS) entry which is preliminary data.</text>
</comment>